<dbReference type="Pfam" id="PF12833">
    <property type="entry name" value="HTH_18"/>
    <property type="match status" value="1"/>
</dbReference>
<evidence type="ECO:0000313" key="6">
    <source>
        <dbReference type="Proteomes" id="UP000643810"/>
    </source>
</evidence>
<protein>
    <submittedName>
        <fullName evidence="5">AraC family transcriptional regulator</fullName>
    </submittedName>
</protein>
<evidence type="ECO:0000313" key="5">
    <source>
        <dbReference type="EMBL" id="MBC5685808.1"/>
    </source>
</evidence>
<evidence type="ECO:0000256" key="2">
    <source>
        <dbReference type="ARBA" id="ARBA00023125"/>
    </source>
</evidence>
<evidence type="ECO:0000256" key="1">
    <source>
        <dbReference type="ARBA" id="ARBA00023015"/>
    </source>
</evidence>
<reference evidence="5 6" key="1">
    <citation type="submission" date="2020-08" db="EMBL/GenBank/DDBJ databases">
        <title>Genome public.</title>
        <authorList>
            <person name="Liu C."/>
            <person name="Sun Q."/>
        </authorList>
    </citation>
    <scope>NUCLEOTIDE SEQUENCE [LARGE SCALE GENOMIC DNA]</scope>
    <source>
        <strain evidence="5 6">NSJ-9</strain>
    </source>
</reference>
<keyword evidence="3" id="KW-0804">Transcription</keyword>
<proteinExistence type="predicted"/>
<sequence>MFSKETCEMTIKILSTCYPLQFWEYSPAMELLSNHDGQAEFMDRLISLNGMKDFLIAYAKEDVCPPYEFSDDLGIIIGCVFSKEDKRTDRVLLLGPTFANDRSLKRLLDDLEIHDLSVSARKYMYEQFKDYPIIPINIFEQYLLMLHNAICDECLDFPAIRRKNFYHTKKTAAVPETNIATKAFMQALEDYKGNDASIRHLQQTSYKLNEDLSRDHAGVSGFEQQLVAAVEQGNMGLLDLIKEGGKFSNGIKIQLENDLQRCKYGSISLLTLCSRAAIRGGLSASISYSLMDTYTLAIDNCANVNDIRYINDTIFADYITRVHDAKQNEDISAPIRACIDYINLHIRDKITIKDLSHFTGYSDYYLSHKFKEELGITVNQYVQKEKLAAAKVLLTTEHMNVTQVAEALHFCSQSYFSNLFQKEYGVSPSQYHG</sequence>
<dbReference type="SUPFAM" id="SSF46689">
    <property type="entry name" value="Homeodomain-like"/>
    <property type="match status" value="2"/>
</dbReference>
<gene>
    <name evidence="5" type="ORF">H8R94_04190</name>
</gene>
<dbReference type="Proteomes" id="UP000643810">
    <property type="component" value="Unassembled WGS sequence"/>
</dbReference>
<dbReference type="PROSITE" id="PS01124">
    <property type="entry name" value="HTH_ARAC_FAMILY_2"/>
    <property type="match status" value="1"/>
</dbReference>
<dbReference type="InterPro" id="IPR009057">
    <property type="entry name" value="Homeodomain-like_sf"/>
</dbReference>
<organism evidence="5 6">
    <name type="scientific">Roseburia lenta</name>
    <dbReference type="NCBI Taxonomy" id="2763061"/>
    <lineage>
        <taxon>Bacteria</taxon>
        <taxon>Bacillati</taxon>
        <taxon>Bacillota</taxon>
        <taxon>Clostridia</taxon>
        <taxon>Lachnospirales</taxon>
        <taxon>Lachnospiraceae</taxon>
        <taxon>Roseburia</taxon>
    </lineage>
</organism>
<keyword evidence="1" id="KW-0805">Transcription regulation</keyword>
<dbReference type="InterPro" id="IPR018060">
    <property type="entry name" value="HTH_AraC"/>
</dbReference>
<keyword evidence="2" id="KW-0238">DNA-binding</keyword>
<evidence type="ECO:0000259" key="4">
    <source>
        <dbReference type="PROSITE" id="PS01124"/>
    </source>
</evidence>
<evidence type="ECO:0000256" key="3">
    <source>
        <dbReference type="ARBA" id="ARBA00023163"/>
    </source>
</evidence>
<dbReference type="PRINTS" id="PR00032">
    <property type="entry name" value="HTHARAC"/>
</dbReference>
<keyword evidence="6" id="KW-1185">Reference proteome</keyword>
<dbReference type="RefSeq" id="WP_178010901.1">
    <property type="nucleotide sequence ID" value="NZ_JACOPG010000002.1"/>
</dbReference>
<dbReference type="SMART" id="SM00342">
    <property type="entry name" value="HTH_ARAC"/>
    <property type="match status" value="1"/>
</dbReference>
<dbReference type="InterPro" id="IPR020449">
    <property type="entry name" value="Tscrpt_reg_AraC-type_HTH"/>
</dbReference>
<feature type="domain" description="HTH araC/xylS-type" evidence="4">
    <location>
        <begin position="336"/>
        <end position="433"/>
    </location>
</feature>
<accession>A0ABR7GEE9</accession>
<dbReference type="EMBL" id="JACOPG010000002">
    <property type="protein sequence ID" value="MBC5685808.1"/>
    <property type="molecule type" value="Genomic_DNA"/>
</dbReference>
<dbReference type="PANTHER" id="PTHR43280:SF2">
    <property type="entry name" value="HTH-TYPE TRANSCRIPTIONAL REGULATOR EXSA"/>
    <property type="match status" value="1"/>
</dbReference>
<dbReference type="PANTHER" id="PTHR43280">
    <property type="entry name" value="ARAC-FAMILY TRANSCRIPTIONAL REGULATOR"/>
    <property type="match status" value="1"/>
</dbReference>
<name>A0ABR7GEE9_9FIRM</name>
<dbReference type="Gene3D" id="1.10.10.60">
    <property type="entry name" value="Homeodomain-like"/>
    <property type="match status" value="2"/>
</dbReference>
<comment type="caution">
    <text evidence="5">The sequence shown here is derived from an EMBL/GenBank/DDBJ whole genome shotgun (WGS) entry which is preliminary data.</text>
</comment>